<evidence type="ECO:0000256" key="10">
    <source>
        <dbReference type="ARBA" id="ARBA00023011"/>
    </source>
</evidence>
<dbReference type="InterPro" id="IPR008949">
    <property type="entry name" value="Isoprenoid_synthase_dom_sf"/>
</dbReference>
<evidence type="ECO:0000256" key="12">
    <source>
        <dbReference type="ARBA" id="ARBA00023166"/>
    </source>
</evidence>
<dbReference type="STRING" id="1316194.A0A1Q5T9J4"/>
<keyword evidence="11 14" id="KW-0472">Membrane</keyword>
<keyword evidence="13" id="KW-0753">Steroid metabolism</keyword>
<dbReference type="Pfam" id="PF04479">
    <property type="entry name" value="RTA1"/>
    <property type="match status" value="1"/>
</dbReference>
<protein>
    <recommendedName>
        <fullName evidence="4">squalene synthase</fullName>
        <ecNumber evidence="4">2.5.1.21</ecNumber>
    </recommendedName>
</protein>
<dbReference type="SUPFAM" id="SSF48576">
    <property type="entry name" value="Terpenoid synthases"/>
    <property type="match status" value="1"/>
</dbReference>
<dbReference type="InterPro" id="IPR033904">
    <property type="entry name" value="Trans_IPPS_HH"/>
</dbReference>
<dbReference type="InterPro" id="IPR007568">
    <property type="entry name" value="RTA1"/>
</dbReference>
<feature type="transmembrane region" description="Helical" evidence="14">
    <location>
        <begin position="207"/>
        <end position="227"/>
    </location>
</feature>
<dbReference type="InterPro" id="IPR006449">
    <property type="entry name" value="Squal_synth-like"/>
</dbReference>
<dbReference type="SFLD" id="SFLDG01018">
    <property type="entry name" value="Squalene/Phytoene_Synthase_Lik"/>
    <property type="match status" value="1"/>
</dbReference>
<evidence type="ECO:0000256" key="13">
    <source>
        <dbReference type="ARBA" id="ARBA00023221"/>
    </source>
</evidence>
<sequence length="651" mass="73247">MAHFVQATIYKAGFAWVILMGVAWECVGYATRALSTRNQQDTTIATVTQIFILLAPLWVNAYCYMVLARMIYFFIPERQIGIFKPSLLATVFVLLDFGSFIIQIIGGMSASPGQSNEAAMKGIHIYMAGIGIQQFFIVCFLVLAMQFHRQMLQLERASRLFADKRRWRHLLYALYGSLLFITVRIIYRLVEFSAGQTTDNLIPYHEWYMYVFDAVPMLLAIVVWNVAPPGAVLQGADAKLPPSGLGKLLTFWNCCRSFNPVINDLHPELSLPICIFYLILRGLDTIEDDTSIPLDIKEPLLRDFKTYLDIDGWNYTGNRPEEKDRELLVQFDNVIVEFRKMKPGYAGIVRDVTGRMGGGMADYARKADLGIVGAVTIAEYDLYCWYVAGLVGEGLTRLFVEAGLAETALIEQGLYKPMGLFLQKTNIIRDIREDRDDGRRFWPEEIISRHVGTFDDLFELENRGDALSCSSEMILDALRHVCVVLTYLAGLREQSVFNFCATPQCMAIATLELCFCNPALFDQRLKIAKGDALRLVVEASQGMESVCYVFCRYVGRIEQKIHPGDPCYLGVRDACEEIQRSARNLALESAERVVGRKNEGKALDINEGEPKHQPGAFQDTRSVVGRAASLTGIALLILGIGWLITARWNIA</sequence>
<dbReference type="InterPro" id="IPR044844">
    <property type="entry name" value="Trans_IPPS_euk-type"/>
</dbReference>
<feature type="transmembrane region" description="Helical" evidence="14">
    <location>
        <begin position="125"/>
        <end position="148"/>
    </location>
</feature>
<keyword evidence="9 14" id="KW-1133">Transmembrane helix</keyword>
<dbReference type="PANTHER" id="PTHR11626:SF2">
    <property type="entry name" value="SQUALENE SYNTHASE"/>
    <property type="match status" value="1"/>
</dbReference>
<dbReference type="Gene3D" id="1.10.600.10">
    <property type="entry name" value="Farnesyl Diphosphate Synthase"/>
    <property type="match status" value="1"/>
</dbReference>
<evidence type="ECO:0000256" key="5">
    <source>
        <dbReference type="ARBA" id="ARBA00022516"/>
    </source>
</evidence>
<dbReference type="CDD" id="cd00683">
    <property type="entry name" value="Trans_IPPS_HH"/>
    <property type="match status" value="1"/>
</dbReference>
<evidence type="ECO:0000313" key="15">
    <source>
        <dbReference type="EMBL" id="OKO96883.1"/>
    </source>
</evidence>
<evidence type="ECO:0000256" key="2">
    <source>
        <dbReference type="ARBA" id="ARBA00004141"/>
    </source>
</evidence>
<keyword evidence="7 14" id="KW-0812">Transmembrane</keyword>
<evidence type="ECO:0000256" key="7">
    <source>
        <dbReference type="ARBA" id="ARBA00022692"/>
    </source>
</evidence>
<dbReference type="GO" id="GO:0045338">
    <property type="term" value="P:farnesyl diphosphate metabolic process"/>
    <property type="evidence" value="ECO:0007669"/>
    <property type="project" value="InterPro"/>
</dbReference>
<keyword evidence="6" id="KW-0808">Transferase</keyword>
<comment type="similarity">
    <text evidence="3">Belongs to the phytoene/squalene synthase family.</text>
</comment>
<keyword evidence="8" id="KW-0752">Steroid biosynthesis</keyword>
<reference evidence="15 16" key="1">
    <citation type="submission" date="2016-10" db="EMBL/GenBank/DDBJ databases">
        <title>Genome sequence of the ascomycete fungus Penicillium subrubescens.</title>
        <authorList>
            <person name="De Vries R.P."/>
            <person name="Peng M."/>
            <person name="Dilokpimol A."/>
            <person name="Hilden K."/>
            <person name="Makela M.R."/>
            <person name="Grigoriev I."/>
            <person name="Riley R."/>
            <person name="Granchi Z."/>
        </authorList>
    </citation>
    <scope>NUCLEOTIDE SEQUENCE [LARGE SCALE GENOMIC DNA]</scope>
    <source>
        <strain evidence="15 16">CBS 132785</strain>
    </source>
</reference>
<comment type="cofactor">
    <cofactor evidence="1">
        <name>Mg(2+)</name>
        <dbReference type="ChEBI" id="CHEBI:18420"/>
    </cofactor>
</comment>
<evidence type="ECO:0000256" key="8">
    <source>
        <dbReference type="ARBA" id="ARBA00022955"/>
    </source>
</evidence>
<dbReference type="InterPro" id="IPR019845">
    <property type="entry name" value="Squalene/phytoene_synthase_CS"/>
</dbReference>
<dbReference type="Proteomes" id="UP000186955">
    <property type="component" value="Unassembled WGS sequence"/>
</dbReference>
<dbReference type="EMBL" id="MNBE01000697">
    <property type="protein sequence ID" value="OKO96883.1"/>
    <property type="molecule type" value="Genomic_DNA"/>
</dbReference>
<comment type="caution">
    <text evidence="15">The sequence shown here is derived from an EMBL/GenBank/DDBJ whole genome shotgun (WGS) entry which is preliminary data.</text>
</comment>
<dbReference type="GO" id="GO:0005789">
    <property type="term" value="C:endoplasmic reticulum membrane"/>
    <property type="evidence" value="ECO:0007669"/>
    <property type="project" value="TreeGrafter"/>
</dbReference>
<organism evidence="15 16">
    <name type="scientific">Penicillium subrubescens</name>
    <dbReference type="NCBI Taxonomy" id="1316194"/>
    <lineage>
        <taxon>Eukaryota</taxon>
        <taxon>Fungi</taxon>
        <taxon>Dikarya</taxon>
        <taxon>Ascomycota</taxon>
        <taxon>Pezizomycotina</taxon>
        <taxon>Eurotiomycetes</taxon>
        <taxon>Eurotiomycetidae</taxon>
        <taxon>Eurotiales</taxon>
        <taxon>Aspergillaceae</taxon>
        <taxon>Penicillium</taxon>
    </lineage>
</organism>
<dbReference type="SFLD" id="SFLDS00005">
    <property type="entry name" value="Isoprenoid_Synthase_Type_I"/>
    <property type="match status" value="1"/>
</dbReference>
<evidence type="ECO:0000256" key="6">
    <source>
        <dbReference type="ARBA" id="ARBA00022679"/>
    </source>
</evidence>
<keyword evidence="16" id="KW-1185">Reference proteome</keyword>
<dbReference type="PROSITE" id="PS01045">
    <property type="entry name" value="SQUALEN_PHYTOEN_SYN_2"/>
    <property type="match status" value="1"/>
</dbReference>
<feature type="transmembrane region" description="Helical" evidence="14">
    <location>
        <begin position="50"/>
        <end position="75"/>
    </location>
</feature>
<dbReference type="Pfam" id="PF00494">
    <property type="entry name" value="SQS_PSY"/>
    <property type="match status" value="1"/>
</dbReference>
<evidence type="ECO:0000256" key="1">
    <source>
        <dbReference type="ARBA" id="ARBA00001946"/>
    </source>
</evidence>
<evidence type="ECO:0000256" key="3">
    <source>
        <dbReference type="ARBA" id="ARBA00006251"/>
    </source>
</evidence>
<proteinExistence type="inferred from homology"/>
<feature type="transmembrane region" description="Helical" evidence="14">
    <location>
        <begin position="169"/>
        <end position="187"/>
    </location>
</feature>
<dbReference type="PROSITE" id="PS01044">
    <property type="entry name" value="SQUALEN_PHYTOEN_SYN_1"/>
    <property type="match status" value="1"/>
</dbReference>
<dbReference type="GO" id="GO:0051996">
    <property type="term" value="F:squalene synthase [NAD(P)H] activity"/>
    <property type="evidence" value="ECO:0007669"/>
    <property type="project" value="UniProtKB-EC"/>
</dbReference>
<evidence type="ECO:0000256" key="11">
    <source>
        <dbReference type="ARBA" id="ARBA00023136"/>
    </source>
</evidence>
<dbReference type="EC" id="2.5.1.21" evidence="4"/>
<keyword evidence="5" id="KW-0444">Lipid biosynthesis</keyword>
<evidence type="ECO:0000256" key="4">
    <source>
        <dbReference type="ARBA" id="ARBA00012373"/>
    </source>
</evidence>
<evidence type="ECO:0000313" key="16">
    <source>
        <dbReference type="Proteomes" id="UP000186955"/>
    </source>
</evidence>
<evidence type="ECO:0000256" key="9">
    <source>
        <dbReference type="ARBA" id="ARBA00022989"/>
    </source>
</evidence>
<comment type="subcellular location">
    <subcellularLocation>
        <location evidence="2">Membrane</location>
        <topology evidence="2">Multi-pass membrane protein</topology>
    </subcellularLocation>
</comment>
<keyword evidence="8" id="KW-0443">Lipid metabolism</keyword>
<dbReference type="GO" id="GO:0006696">
    <property type="term" value="P:ergosterol biosynthetic process"/>
    <property type="evidence" value="ECO:0007669"/>
    <property type="project" value="TreeGrafter"/>
</dbReference>
<evidence type="ECO:0000256" key="14">
    <source>
        <dbReference type="SAM" id="Phobius"/>
    </source>
</evidence>
<dbReference type="NCBIfam" id="TIGR01559">
    <property type="entry name" value="squal_synth"/>
    <property type="match status" value="1"/>
</dbReference>
<keyword evidence="12" id="KW-1207">Sterol metabolism</keyword>
<name>A0A1Q5T9J4_9EURO</name>
<dbReference type="PANTHER" id="PTHR11626">
    <property type="entry name" value="FARNESYL-DIPHOSPHATE FARNESYLTRANSFERASE"/>
    <property type="match status" value="1"/>
</dbReference>
<dbReference type="AlphaFoldDB" id="A0A1Q5T9J4"/>
<accession>A0A1Q5T9J4</accession>
<feature type="transmembrane region" description="Helical" evidence="14">
    <location>
        <begin position="87"/>
        <end position="105"/>
    </location>
</feature>
<feature type="transmembrane region" description="Helical" evidence="14">
    <location>
        <begin position="12"/>
        <end position="30"/>
    </location>
</feature>
<gene>
    <name evidence="15" type="ORF">PENSUB_10437</name>
</gene>
<feature type="transmembrane region" description="Helical" evidence="14">
    <location>
        <begin position="623"/>
        <end position="644"/>
    </location>
</feature>
<dbReference type="FunFam" id="1.10.600.10:FF:000023">
    <property type="entry name" value="Squalene synthase"/>
    <property type="match status" value="1"/>
</dbReference>
<dbReference type="InterPro" id="IPR002060">
    <property type="entry name" value="Squ/phyt_synthse"/>
</dbReference>
<keyword evidence="10" id="KW-0756">Sterol biosynthesis</keyword>